<dbReference type="GO" id="GO:0008270">
    <property type="term" value="F:zinc ion binding"/>
    <property type="evidence" value="ECO:0007669"/>
    <property type="project" value="InterPro"/>
</dbReference>
<organism evidence="8 9">
    <name type="scientific">Knufia fluminis</name>
    <dbReference type="NCBI Taxonomy" id="191047"/>
    <lineage>
        <taxon>Eukaryota</taxon>
        <taxon>Fungi</taxon>
        <taxon>Dikarya</taxon>
        <taxon>Ascomycota</taxon>
        <taxon>Pezizomycotina</taxon>
        <taxon>Eurotiomycetes</taxon>
        <taxon>Chaetothyriomycetidae</taxon>
        <taxon>Chaetothyriales</taxon>
        <taxon>Trichomeriaceae</taxon>
        <taxon>Knufia</taxon>
    </lineage>
</organism>
<dbReference type="Gene3D" id="3.20.20.100">
    <property type="entry name" value="NADP-dependent oxidoreductase domain"/>
    <property type="match status" value="1"/>
</dbReference>
<dbReference type="FunFam" id="3.20.20.100:FF:000024">
    <property type="entry name" value="Aryl-alcohol dehydrogenase"/>
    <property type="match status" value="1"/>
</dbReference>
<dbReference type="Pfam" id="PF04082">
    <property type="entry name" value="Fungal_trans"/>
    <property type="match status" value="1"/>
</dbReference>
<evidence type="ECO:0000313" key="9">
    <source>
        <dbReference type="Proteomes" id="UP001316803"/>
    </source>
</evidence>
<dbReference type="Pfam" id="PF00248">
    <property type="entry name" value="Aldo_ket_red"/>
    <property type="match status" value="1"/>
</dbReference>
<dbReference type="EMBL" id="JAKLMC020000008">
    <property type="protein sequence ID" value="KAK5954461.1"/>
    <property type="molecule type" value="Genomic_DNA"/>
</dbReference>
<dbReference type="GO" id="GO:0016491">
    <property type="term" value="F:oxidoreductase activity"/>
    <property type="evidence" value="ECO:0007669"/>
    <property type="project" value="UniProtKB-KW"/>
</dbReference>
<dbReference type="CDD" id="cd19147">
    <property type="entry name" value="AKR_AKR9A3_9B1-4"/>
    <property type="match status" value="1"/>
</dbReference>
<dbReference type="InterPro" id="IPR023210">
    <property type="entry name" value="NADP_OxRdtase_dom"/>
</dbReference>
<keyword evidence="2" id="KW-0560">Oxidoreductase</keyword>
<dbReference type="PANTHER" id="PTHR43364">
    <property type="entry name" value="NADH-SPECIFIC METHYLGLYOXAL REDUCTASE-RELATED"/>
    <property type="match status" value="1"/>
</dbReference>
<evidence type="ECO:0000256" key="4">
    <source>
        <dbReference type="ARBA" id="ARBA00038157"/>
    </source>
</evidence>
<proteinExistence type="inferred from homology"/>
<comment type="caution">
    <text evidence="8">The sequence shown here is derived from an EMBL/GenBank/DDBJ whole genome shotgun (WGS) entry which is preliminary data.</text>
</comment>
<sequence>MSDIFKPAPEPPTELGRYRILSSTAGVRVSPFQLGAMSIGEAWKDFMGSMNKEQSFKLMDAYFEAGGNFIDTANNYQDEESEKWIGEWMKERGNRDQMVIATKFTTAYRNYDIGPAKKSGAPQTVNYSGNHKRSMMMSVRDSLKKLGTDYIDLLYLHWWDHSTSIEEIMDSLHILVEQGKVMYLGISDTPAWIVSAANEYAKARGKTQFSVYQGRWNLMIRDFEREIIPMARHYGMALAPWDVLGGGRFQTKKQLEERKKNNEGIRTLMGGEQTEQEAKISEALEKVASQHGDVSITAVALAYVMQKTPHVFPIVGGRKIEHLKDNIKALSIHLTDEQMEELEKGSPLDVGFPSNFIGPDPKIAGGQPEGFLLGSTAQFSFVKTTVEAQLNAASTNRPPESSSDDSSIATPRWTALPSDFVHNINEMPWSGQNHSAFDDTPADFSFMIDSQDWPNTSNAIIALPTTSQAFSDTDKFPELHEVQELNQIFFDEVYPCVPFIHHVKHDPNRPQETAVHPPLCLRYVMWAHAAVRSSKFQDRSVSFYRTARMHLEHDEMQGDGLGHMDVSHVQTWLLIALFESETATPARAFVSSRRAIAMSQMLGLHRMDGSESSSGELCRLLHPPKDATEAEERRRTFWYAYYSDCWTSIGSGQGPSISEGQITTRLPASEQAFQEDNLKSLQDFKDATINGLQPSSPPIAAAVLTGWVLKKCTDHLRKAPDMKDDLQEQHFWLQHQQLDNTISRILMTLPDHLRATSTRDPLAFFVSMCLHGFTITLFQAAAPLAQKSPLKSERGATSSSRARRAAEQILEIMRAQAYMDIRKMCPFNPSCLYLAATVYIDDLNTGYQVENAREALLFILDTIRLFRKYWRAAQLFLAQLLRQLKDSAIDLGSTPADAMPLRCFTIIGEDFDALGPLFATGTLQGKERAKHILPDGRLSTAGDEGSVTAI</sequence>
<dbReference type="AlphaFoldDB" id="A0AAN8FAB6"/>
<evidence type="ECO:0000256" key="6">
    <source>
        <dbReference type="SAM" id="MobiDB-lite"/>
    </source>
</evidence>
<dbReference type="Proteomes" id="UP001316803">
    <property type="component" value="Unassembled WGS sequence"/>
</dbReference>
<dbReference type="InterPro" id="IPR007219">
    <property type="entry name" value="XnlR_reg_dom"/>
</dbReference>
<feature type="compositionally biased region" description="Polar residues" evidence="6">
    <location>
        <begin position="391"/>
        <end position="409"/>
    </location>
</feature>
<evidence type="ECO:0000259" key="7">
    <source>
        <dbReference type="SMART" id="SM00906"/>
    </source>
</evidence>
<evidence type="ECO:0000256" key="2">
    <source>
        <dbReference type="ARBA" id="ARBA00023002"/>
    </source>
</evidence>
<evidence type="ECO:0000256" key="3">
    <source>
        <dbReference type="ARBA" id="ARBA00023242"/>
    </source>
</evidence>
<feature type="region of interest" description="Disordered" evidence="6">
    <location>
        <begin position="391"/>
        <end position="411"/>
    </location>
</feature>
<reference evidence="8 9" key="1">
    <citation type="submission" date="2022-12" db="EMBL/GenBank/DDBJ databases">
        <title>Genomic features and morphological characterization of a novel Knufia sp. strain isolated from spacecraft assembly facility.</title>
        <authorList>
            <person name="Teixeira M."/>
            <person name="Chander A.M."/>
            <person name="Stajich J.E."/>
            <person name="Venkateswaran K."/>
        </authorList>
    </citation>
    <scope>NUCLEOTIDE SEQUENCE [LARGE SCALE GENOMIC DNA]</scope>
    <source>
        <strain evidence="8 9">FJI-L2-BK-P2</strain>
    </source>
</reference>
<dbReference type="SMART" id="SM00906">
    <property type="entry name" value="Fungal_trans"/>
    <property type="match status" value="1"/>
</dbReference>
<dbReference type="GO" id="GO:0003677">
    <property type="term" value="F:DNA binding"/>
    <property type="evidence" value="ECO:0007669"/>
    <property type="project" value="InterPro"/>
</dbReference>
<feature type="domain" description="Xylanolytic transcriptional activator regulatory" evidence="7">
    <location>
        <begin position="588"/>
        <end position="673"/>
    </location>
</feature>
<dbReference type="InterPro" id="IPR050523">
    <property type="entry name" value="AKR_Detox_Biosynth"/>
</dbReference>
<keyword evidence="3" id="KW-0539">Nucleus</keyword>
<dbReference type="PANTHER" id="PTHR43364:SF2">
    <property type="entry name" value="ARYL-ALCOHOL DEHYDROGENASE AAD10-RELATED"/>
    <property type="match status" value="1"/>
</dbReference>
<accession>A0AAN8FAB6</accession>
<name>A0AAN8FAB6_9EURO</name>
<comment type="pathway">
    <text evidence="1">Secondary metabolite biosynthesis; terpenoid biosynthesis.</text>
</comment>
<evidence type="ECO:0000256" key="1">
    <source>
        <dbReference type="ARBA" id="ARBA00004721"/>
    </source>
</evidence>
<dbReference type="InterPro" id="IPR036812">
    <property type="entry name" value="NAD(P)_OxRdtase_dom_sf"/>
</dbReference>
<dbReference type="GO" id="GO:0006351">
    <property type="term" value="P:DNA-templated transcription"/>
    <property type="evidence" value="ECO:0007669"/>
    <property type="project" value="InterPro"/>
</dbReference>
<evidence type="ECO:0000256" key="5">
    <source>
        <dbReference type="ARBA" id="ARBA00073126"/>
    </source>
</evidence>
<evidence type="ECO:0000313" key="8">
    <source>
        <dbReference type="EMBL" id="KAK5954461.1"/>
    </source>
</evidence>
<dbReference type="SUPFAM" id="SSF51430">
    <property type="entry name" value="NAD(P)-linked oxidoreductase"/>
    <property type="match status" value="1"/>
</dbReference>
<gene>
    <name evidence="8" type="ORF">OHC33_004183</name>
</gene>
<keyword evidence="9" id="KW-1185">Reference proteome</keyword>
<comment type="similarity">
    <text evidence="4">Belongs to the aldo/keto reductase family. Aldo/keto reductase 2 subfamily.</text>
</comment>
<protein>
    <recommendedName>
        <fullName evidence="5">Aldo-keto reductase ausK</fullName>
    </recommendedName>
</protein>
<dbReference type="CDD" id="cd12148">
    <property type="entry name" value="fungal_TF_MHR"/>
    <property type="match status" value="1"/>
</dbReference>